<protein>
    <submittedName>
        <fullName evidence="1">Uncharacterized protein</fullName>
    </submittedName>
</protein>
<accession>A0A9J6A7I0</accession>
<keyword evidence="2" id="KW-1185">Reference proteome</keyword>
<evidence type="ECO:0000313" key="2">
    <source>
        <dbReference type="Proteomes" id="UP000824120"/>
    </source>
</evidence>
<dbReference type="Proteomes" id="UP000824120">
    <property type="component" value="Chromosome 2"/>
</dbReference>
<name>A0A9J6A7I0_SOLCO</name>
<gene>
    <name evidence="1" type="ORF">H5410_005832</name>
</gene>
<organism evidence="1 2">
    <name type="scientific">Solanum commersonii</name>
    <name type="common">Commerson's wild potato</name>
    <name type="synonym">Commerson's nightshade</name>
    <dbReference type="NCBI Taxonomy" id="4109"/>
    <lineage>
        <taxon>Eukaryota</taxon>
        <taxon>Viridiplantae</taxon>
        <taxon>Streptophyta</taxon>
        <taxon>Embryophyta</taxon>
        <taxon>Tracheophyta</taxon>
        <taxon>Spermatophyta</taxon>
        <taxon>Magnoliopsida</taxon>
        <taxon>eudicotyledons</taxon>
        <taxon>Gunneridae</taxon>
        <taxon>Pentapetalae</taxon>
        <taxon>asterids</taxon>
        <taxon>lamiids</taxon>
        <taxon>Solanales</taxon>
        <taxon>Solanaceae</taxon>
        <taxon>Solanoideae</taxon>
        <taxon>Solaneae</taxon>
        <taxon>Solanum</taxon>
    </lineage>
</organism>
<reference evidence="1 2" key="1">
    <citation type="submission" date="2020-09" db="EMBL/GenBank/DDBJ databases">
        <title>De no assembly of potato wild relative species, Solanum commersonii.</title>
        <authorList>
            <person name="Cho K."/>
        </authorList>
    </citation>
    <scope>NUCLEOTIDE SEQUENCE [LARGE SCALE GENOMIC DNA]</scope>
    <source>
        <strain evidence="1">LZ3.2</strain>
        <tissue evidence="1">Leaf</tissue>
    </source>
</reference>
<comment type="caution">
    <text evidence="1">The sequence shown here is derived from an EMBL/GenBank/DDBJ whole genome shotgun (WGS) entry which is preliminary data.</text>
</comment>
<dbReference type="EMBL" id="JACXVP010000002">
    <property type="protein sequence ID" value="KAG5620614.1"/>
    <property type="molecule type" value="Genomic_DNA"/>
</dbReference>
<proteinExistence type="predicted"/>
<dbReference type="AlphaFoldDB" id="A0A9J6A7I0"/>
<sequence length="68" mass="7801">MDKVQKRHATVLKLLRDSCPNELEKSSKITHATVLKLLRDVCSNELDSIMPKDIEFDINSTLSNTIFR</sequence>
<evidence type="ECO:0000313" key="1">
    <source>
        <dbReference type="EMBL" id="KAG5620614.1"/>
    </source>
</evidence>